<evidence type="ECO:0000313" key="2">
    <source>
        <dbReference type="EMBL" id="PIT87544.1"/>
    </source>
</evidence>
<keyword evidence="1" id="KW-0812">Transmembrane</keyword>
<keyword evidence="1" id="KW-1133">Transmembrane helix</keyword>
<comment type="caution">
    <text evidence="2">The sequence shown here is derived from an EMBL/GenBank/DDBJ whole genome shotgun (WGS) entry which is preliminary data.</text>
</comment>
<protein>
    <submittedName>
        <fullName evidence="2">Uncharacterized protein</fullName>
    </submittedName>
</protein>
<organism evidence="2 3">
    <name type="scientific">Candidatus Magasanikbacteria bacterium CG10_big_fil_rev_8_21_14_0_10_40_10</name>
    <dbReference type="NCBI Taxonomy" id="1974648"/>
    <lineage>
        <taxon>Bacteria</taxon>
        <taxon>Candidatus Magasanikiibacteriota</taxon>
    </lineage>
</organism>
<proteinExistence type="predicted"/>
<feature type="transmembrane region" description="Helical" evidence="1">
    <location>
        <begin position="145"/>
        <end position="163"/>
    </location>
</feature>
<feature type="transmembrane region" description="Helical" evidence="1">
    <location>
        <begin position="53"/>
        <end position="78"/>
    </location>
</feature>
<sequence>MQIKQIRFYNKKNLYSYFFVAVLFFIIFFTTNICANGSSICKPFISLFQPEYILEFSFLFVAVFTFFVISIPVLAKLIDPKDREERRKFYAKYGRNFHSVKYEVKLAVYNFISVIVGAVSIVMFSYSEKNGPTFYGLDLEILGHFLLRFVTPFFIVLNFYYVIRGQASLMGSSLVNFTKRYVAQKSMVLKFINDLRSDNNLKIGNNWGIEGAYYGRQLKITDSYKTKVLLFGFNNVTRFKNIKFSLKNESLNFSLKEKKYYWGKITGVDVDDCFEQRFDLSGRQVKDLPMAFKEMVVNYQRNINISVDKGEIIFSLSFKSTGEYCSDEGLVLLLEYLSTVVDSFDK</sequence>
<reference evidence="3" key="1">
    <citation type="submission" date="2017-09" db="EMBL/GenBank/DDBJ databases">
        <title>Depth-based differentiation of microbial function through sediment-hosted aquifers and enrichment of novel symbionts in the deep terrestrial subsurface.</title>
        <authorList>
            <person name="Probst A.J."/>
            <person name="Ladd B."/>
            <person name="Jarett J.K."/>
            <person name="Geller-Mcgrath D.E."/>
            <person name="Sieber C.M.K."/>
            <person name="Emerson J.B."/>
            <person name="Anantharaman K."/>
            <person name="Thomas B.C."/>
            <person name="Malmstrom R."/>
            <person name="Stieglmeier M."/>
            <person name="Klingl A."/>
            <person name="Woyke T."/>
            <person name="Ryan C.M."/>
            <person name="Banfield J.F."/>
        </authorList>
    </citation>
    <scope>NUCLEOTIDE SEQUENCE [LARGE SCALE GENOMIC DNA]</scope>
</reference>
<dbReference type="Proteomes" id="UP000231183">
    <property type="component" value="Unassembled WGS sequence"/>
</dbReference>
<dbReference type="AlphaFoldDB" id="A0A2M6W423"/>
<feature type="transmembrane region" description="Helical" evidence="1">
    <location>
        <begin position="106"/>
        <end position="125"/>
    </location>
</feature>
<gene>
    <name evidence="2" type="ORF">COU31_02295</name>
</gene>
<keyword evidence="1" id="KW-0472">Membrane</keyword>
<feature type="transmembrane region" description="Helical" evidence="1">
    <location>
        <begin position="14"/>
        <end position="33"/>
    </location>
</feature>
<evidence type="ECO:0000256" key="1">
    <source>
        <dbReference type="SAM" id="Phobius"/>
    </source>
</evidence>
<accession>A0A2M6W423</accession>
<evidence type="ECO:0000313" key="3">
    <source>
        <dbReference type="Proteomes" id="UP000231183"/>
    </source>
</evidence>
<dbReference type="EMBL" id="PFBX01000022">
    <property type="protein sequence ID" value="PIT87544.1"/>
    <property type="molecule type" value="Genomic_DNA"/>
</dbReference>
<name>A0A2M6W423_9BACT</name>